<evidence type="ECO:0000313" key="2">
    <source>
        <dbReference type="EMBL" id="GLJ69403.1"/>
    </source>
</evidence>
<sequence length="67" mass="7001">MAALLLVVVGAALLLAVLAVVVLVVVLARSGRARPEQGFDLHHHPRVPANAEQPSSQHDTGDTGPDF</sequence>
<evidence type="ECO:0000313" key="3">
    <source>
        <dbReference type="Proteomes" id="UP001142292"/>
    </source>
</evidence>
<proteinExistence type="predicted"/>
<comment type="caution">
    <text evidence="2">The sequence shown here is derived from an EMBL/GenBank/DDBJ whole genome shotgun (WGS) entry which is preliminary data.</text>
</comment>
<dbReference type="Proteomes" id="UP001142292">
    <property type="component" value="Unassembled WGS sequence"/>
</dbReference>
<keyword evidence="3" id="KW-1185">Reference proteome</keyword>
<feature type="region of interest" description="Disordered" evidence="1">
    <location>
        <begin position="36"/>
        <end position="67"/>
    </location>
</feature>
<name>A0ABQ5SYZ3_9ACTN</name>
<reference evidence="2" key="2">
    <citation type="submission" date="2023-01" db="EMBL/GenBank/DDBJ databases">
        <authorList>
            <person name="Sun Q."/>
            <person name="Evtushenko L."/>
        </authorList>
    </citation>
    <scope>NUCLEOTIDE SEQUENCE</scope>
    <source>
        <strain evidence="2">VKM Ac-1246</strain>
    </source>
</reference>
<evidence type="ECO:0008006" key="4">
    <source>
        <dbReference type="Google" id="ProtNLM"/>
    </source>
</evidence>
<accession>A0ABQ5SYZ3</accession>
<organism evidence="2 3">
    <name type="scientific">Nocardioides luteus</name>
    <dbReference type="NCBI Taxonomy" id="1844"/>
    <lineage>
        <taxon>Bacteria</taxon>
        <taxon>Bacillati</taxon>
        <taxon>Actinomycetota</taxon>
        <taxon>Actinomycetes</taxon>
        <taxon>Propionibacteriales</taxon>
        <taxon>Nocardioidaceae</taxon>
        <taxon>Nocardioides</taxon>
    </lineage>
</organism>
<dbReference type="EMBL" id="BSEL01000007">
    <property type="protein sequence ID" value="GLJ69403.1"/>
    <property type="molecule type" value="Genomic_DNA"/>
</dbReference>
<dbReference type="RefSeq" id="WP_189116558.1">
    <property type="nucleotide sequence ID" value="NZ_BMRK01000001.1"/>
</dbReference>
<reference evidence="2" key="1">
    <citation type="journal article" date="2014" name="Int. J. Syst. Evol. Microbiol.">
        <title>Complete genome of a new Firmicutes species belonging to the dominant human colonic microbiota ('Ruminococcus bicirculans') reveals two chromosomes and a selective capacity to utilize plant glucans.</title>
        <authorList>
            <consortium name="NISC Comparative Sequencing Program"/>
            <person name="Wegmann U."/>
            <person name="Louis P."/>
            <person name="Goesmann A."/>
            <person name="Henrissat B."/>
            <person name="Duncan S.H."/>
            <person name="Flint H.J."/>
        </authorList>
    </citation>
    <scope>NUCLEOTIDE SEQUENCE</scope>
    <source>
        <strain evidence="2">VKM Ac-1246</strain>
    </source>
</reference>
<protein>
    <recommendedName>
        <fullName evidence="4">Secreted protein</fullName>
    </recommendedName>
</protein>
<evidence type="ECO:0000256" key="1">
    <source>
        <dbReference type="SAM" id="MobiDB-lite"/>
    </source>
</evidence>
<gene>
    <name evidence="2" type="ORF">GCM10017579_34390</name>
</gene>